<reference evidence="8" key="1">
    <citation type="journal article" date="2019" name="Int. J. Syst. Evol. Microbiol.">
        <title>The Global Catalogue of Microorganisms (GCM) 10K type strain sequencing project: providing services to taxonomists for standard genome sequencing and annotation.</title>
        <authorList>
            <consortium name="The Broad Institute Genomics Platform"/>
            <consortium name="The Broad Institute Genome Sequencing Center for Infectious Disease"/>
            <person name="Wu L."/>
            <person name="Ma J."/>
        </authorList>
    </citation>
    <scope>NUCLEOTIDE SEQUENCE [LARGE SCALE GENOMIC DNA]</scope>
    <source>
        <strain evidence="8">JCM 4738</strain>
    </source>
</reference>
<evidence type="ECO:0000256" key="1">
    <source>
        <dbReference type="ARBA" id="ARBA00004127"/>
    </source>
</evidence>
<keyword evidence="2 5" id="KW-0812">Transmembrane</keyword>
<dbReference type="RefSeq" id="WP_157294316.1">
    <property type="nucleotide sequence ID" value="NZ_JBHTCT010000036.1"/>
</dbReference>
<evidence type="ECO:0000259" key="6">
    <source>
        <dbReference type="Pfam" id="PF06803"/>
    </source>
</evidence>
<evidence type="ECO:0000313" key="7">
    <source>
        <dbReference type="EMBL" id="MFC7366253.1"/>
    </source>
</evidence>
<evidence type="ECO:0000313" key="8">
    <source>
        <dbReference type="Proteomes" id="UP001596483"/>
    </source>
</evidence>
<evidence type="ECO:0000256" key="3">
    <source>
        <dbReference type="ARBA" id="ARBA00022989"/>
    </source>
</evidence>
<feature type="domain" description="DUF1232" evidence="6">
    <location>
        <begin position="32"/>
        <end position="68"/>
    </location>
</feature>
<name>A0ABW2NLM6_9BACL</name>
<dbReference type="Proteomes" id="UP001596483">
    <property type="component" value="Unassembled WGS sequence"/>
</dbReference>
<evidence type="ECO:0000256" key="4">
    <source>
        <dbReference type="ARBA" id="ARBA00023136"/>
    </source>
</evidence>
<organism evidence="7 8">
    <name type="scientific">Bhargavaea changchunensis</name>
    <dbReference type="NCBI Taxonomy" id="2134037"/>
    <lineage>
        <taxon>Bacteria</taxon>
        <taxon>Bacillati</taxon>
        <taxon>Bacillota</taxon>
        <taxon>Bacilli</taxon>
        <taxon>Bacillales</taxon>
        <taxon>Caryophanaceae</taxon>
        <taxon>Bhargavaea</taxon>
    </lineage>
</organism>
<comment type="subcellular location">
    <subcellularLocation>
        <location evidence="1">Endomembrane system</location>
        <topology evidence="1">Multi-pass membrane protein</topology>
    </subcellularLocation>
</comment>
<keyword evidence="3 5" id="KW-1133">Transmembrane helix</keyword>
<proteinExistence type="predicted"/>
<dbReference type="Pfam" id="PF06803">
    <property type="entry name" value="DUF1232"/>
    <property type="match status" value="1"/>
</dbReference>
<evidence type="ECO:0000256" key="5">
    <source>
        <dbReference type="SAM" id="Phobius"/>
    </source>
</evidence>
<dbReference type="InterPro" id="IPR010652">
    <property type="entry name" value="DUF1232"/>
</dbReference>
<protein>
    <submittedName>
        <fullName evidence="7">YkvA family protein</fullName>
    </submittedName>
</protein>
<gene>
    <name evidence="7" type="ORF">ACFQQH_14095</name>
</gene>
<comment type="caution">
    <text evidence="7">The sequence shown here is derived from an EMBL/GenBank/DDBJ whole genome shotgun (WGS) entry which is preliminary data.</text>
</comment>
<keyword evidence="4 5" id="KW-0472">Membrane</keyword>
<feature type="transmembrane region" description="Helical" evidence="5">
    <location>
        <begin position="101"/>
        <end position="126"/>
    </location>
</feature>
<sequence length="130" mass="14801">MFNNIKAWARNLKRQIFVLYFAYKDKRVPIHAKIFTACVVAYAFSPIDLIPDFIPIIGYLDDIILVPLGVMFALKMIPKEVITDCEVKAEELMKAGKPKNWLAGLVILLVWIVIAAWAAKVVYQLFSQSN</sequence>
<feature type="transmembrane region" description="Helical" evidence="5">
    <location>
        <begin position="30"/>
        <end position="47"/>
    </location>
</feature>
<dbReference type="EMBL" id="JBHTCT010000036">
    <property type="protein sequence ID" value="MFC7366253.1"/>
    <property type="molecule type" value="Genomic_DNA"/>
</dbReference>
<keyword evidence="8" id="KW-1185">Reference proteome</keyword>
<accession>A0ABW2NLM6</accession>
<evidence type="ECO:0000256" key="2">
    <source>
        <dbReference type="ARBA" id="ARBA00022692"/>
    </source>
</evidence>